<evidence type="ECO:0000313" key="1">
    <source>
        <dbReference type="EMBL" id="GAA1391420.1"/>
    </source>
</evidence>
<keyword evidence="2" id="KW-1185">Reference proteome</keyword>
<dbReference type="EMBL" id="BAAAJK010000014">
    <property type="protein sequence ID" value="GAA1391420.1"/>
    <property type="molecule type" value="Genomic_DNA"/>
</dbReference>
<accession>A0ABN1XY69</accession>
<reference evidence="1 2" key="1">
    <citation type="journal article" date="2019" name="Int. J. Syst. Evol. Microbiol.">
        <title>The Global Catalogue of Microorganisms (GCM) 10K type strain sequencing project: providing services to taxonomists for standard genome sequencing and annotation.</title>
        <authorList>
            <consortium name="The Broad Institute Genomics Platform"/>
            <consortium name="The Broad Institute Genome Sequencing Center for Infectious Disease"/>
            <person name="Wu L."/>
            <person name="Ma J."/>
        </authorList>
    </citation>
    <scope>NUCLEOTIDE SEQUENCE [LARGE SCALE GENOMIC DNA]</scope>
    <source>
        <strain evidence="1 2">JCM 11896</strain>
    </source>
</reference>
<comment type="caution">
    <text evidence="1">The sequence shown here is derived from an EMBL/GenBank/DDBJ whole genome shotgun (WGS) entry which is preliminary data.</text>
</comment>
<name>A0ABN1XY69_9PSEU</name>
<gene>
    <name evidence="1" type="ORF">GCM10009613_33820</name>
</gene>
<organism evidence="1 2">
    <name type="scientific">Pseudonocardia kongjuensis</name>
    <dbReference type="NCBI Taxonomy" id="102227"/>
    <lineage>
        <taxon>Bacteria</taxon>
        <taxon>Bacillati</taxon>
        <taxon>Actinomycetota</taxon>
        <taxon>Actinomycetes</taxon>
        <taxon>Pseudonocardiales</taxon>
        <taxon>Pseudonocardiaceae</taxon>
        <taxon>Pseudonocardia</taxon>
    </lineage>
</organism>
<sequence length="62" mass="6269">MIAVRVADAADAAGAPTTVVAADTATVAASTVSAARPVLVLVRTVGHSRPSRYRPSHQTSGR</sequence>
<proteinExistence type="predicted"/>
<protein>
    <submittedName>
        <fullName evidence="1">Uncharacterized protein</fullName>
    </submittedName>
</protein>
<evidence type="ECO:0000313" key="2">
    <source>
        <dbReference type="Proteomes" id="UP001501414"/>
    </source>
</evidence>
<dbReference type="Proteomes" id="UP001501414">
    <property type="component" value="Unassembled WGS sequence"/>
</dbReference>